<dbReference type="RefSeq" id="WP_188625186.1">
    <property type="nucleotide sequence ID" value="NZ_BMIL01000001.1"/>
</dbReference>
<reference evidence="1" key="1">
    <citation type="journal article" date="2014" name="Int. J. Syst. Evol. Microbiol.">
        <title>Complete genome sequence of Corynebacterium casei LMG S-19264T (=DSM 44701T), isolated from a smear-ripened cheese.</title>
        <authorList>
            <consortium name="US DOE Joint Genome Institute (JGI-PGF)"/>
            <person name="Walter F."/>
            <person name="Albersmeier A."/>
            <person name="Kalinowski J."/>
            <person name="Ruckert C."/>
        </authorList>
    </citation>
    <scope>NUCLEOTIDE SEQUENCE</scope>
    <source>
        <strain evidence="1">CGMCC 1.15343</strain>
    </source>
</reference>
<dbReference type="SUPFAM" id="SSF51735">
    <property type="entry name" value="NAD(P)-binding Rossmann-fold domains"/>
    <property type="match status" value="1"/>
</dbReference>
<accession>A0A916TZA0</accession>
<sequence>MKTAIIIGATGLVGNQLLHLLLHDDRFSKLLVFVRRSTGIQHEKIEEHIINFDRPAEWMHLVKGDVLFSALGTTLKQAGSKDKQYTIDYTYQYQFAQAAAQNQVPTYVLISAASSSPDSKIFYSRMKGELERDVKALPFKHITIIQPGLLHGDRQEERFGEQLAYKVLNVVNAIGLFKQYRPISGKTVAMAMHNAALQSKPGVHTHTLAQVFDLAK</sequence>
<comment type="caution">
    <text evidence="1">The sequence shown here is derived from an EMBL/GenBank/DDBJ whole genome shotgun (WGS) entry which is preliminary data.</text>
</comment>
<dbReference type="InterPro" id="IPR036291">
    <property type="entry name" value="NAD(P)-bd_dom_sf"/>
</dbReference>
<dbReference type="AlphaFoldDB" id="A0A916TZA0"/>
<protein>
    <submittedName>
        <fullName evidence="1">Oxidoreductase</fullName>
    </submittedName>
</protein>
<dbReference type="Gene3D" id="3.40.50.720">
    <property type="entry name" value="NAD(P)-binding Rossmann-like Domain"/>
    <property type="match status" value="1"/>
</dbReference>
<proteinExistence type="predicted"/>
<organism evidence="1 2">
    <name type="scientific">Pedobacter quisquiliarum</name>
    <dbReference type="NCBI Taxonomy" id="1834438"/>
    <lineage>
        <taxon>Bacteria</taxon>
        <taxon>Pseudomonadati</taxon>
        <taxon>Bacteroidota</taxon>
        <taxon>Sphingobacteriia</taxon>
        <taxon>Sphingobacteriales</taxon>
        <taxon>Sphingobacteriaceae</taxon>
        <taxon>Pedobacter</taxon>
    </lineage>
</organism>
<keyword evidence="2" id="KW-1185">Reference proteome</keyword>
<dbReference type="InterPro" id="IPR014843">
    <property type="entry name" value="Him1/Fmp52"/>
</dbReference>
<gene>
    <name evidence="1" type="ORF">GCM10011387_04390</name>
</gene>
<dbReference type="PANTHER" id="PTHR14097:SF7">
    <property type="entry name" value="OXIDOREDUCTASE HTATIP2"/>
    <property type="match status" value="1"/>
</dbReference>
<reference evidence="1" key="2">
    <citation type="submission" date="2020-09" db="EMBL/GenBank/DDBJ databases">
        <authorList>
            <person name="Sun Q."/>
            <person name="Zhou Y."/>
        </authorList>
    </citation>
    <scope>NUCLEOTIDE SEQUENCE</scope>
    <source>
        <strain evidence="1">CGMCC 1.15343</strain>
    </source>
</reference>
<dbReference type="Proteomes" id="UP000651668">
    <property type="component" value="Unassembled WGS sequence"/>
</dbReference>
<evidence type="ECO:0000313" key="2">
    <source>
        <dbReference type="Proteomes" id="UP000651668"/>
    </source>
</evidence>
<name>A0A916TZA0_9SPHI</name>
<evidence type="ECO:0000313" key="1">
    <source>
        <dbReference type="EMBL" id="GGC53930.1"/>
    </source>
</evidence>
<dbReference type="PANTHER" id="PTHR14097">
    <property type="entry name" value="OXIDOREDUCTASE HTATIP2"/>
    <property type="match status" value="1"/>
</dbReference>
<dbReference type="EMBL" id="BMIL01000001">
    <property type="protein sequence ID" value="GGC53930.1"/>
    <property type="molecule type" value="Genomic_DNA"/>
</dbReference>
<dbReference type="Pfam" id="PF08732">
    <property type="entry name" value="HIM1"/>
    <property type="match status" value="1"/>
</dbReference>